<feature type="region of interest" description="Disordered" evidence="1">
    <location>
        <begin position="78"/>
        <end position="100"/>
    </location>
</feature>
<reference evidence="2 3" key="1">
    <citation type="submission" date="2018-08" db="EMBL/GenBank/DDBJ databases">
        <title>A genome reference for cultivated species of the human gut microbiota.</title>
        <authorList>
            <person name="Zou Y."/>
            <person name="Xue W."/>
            <person name="Luo G."/>
        </authorList>
    </citation>
    <scope>NUCLEOTIDE SEQUENCE [LARGE SCALE GENOMIC DNA]</scope>
    <source>
        <strain evidence="2 3">AF14-26</strain>
    </source>
</reference>
<accession>A0A412XQA7</accession>
<feature type="compositionally biased region" description="Basic and acidic residues" evidence="1">
    <location>
        <begin position="87"/>
        <end position="100"/>
    </location>
</feature>
<gene>
    <name evidence="2" type="ORF">DWW08_23010</name>
</gene>
<protein>
    <recommendedName>
        <fullName evidence="4">Transposase</fullName>
    </recommendedName>
</protein>
<dbReference type="Proteomes" id="UP000286270">
    <property type="component" value="Unassembled WGS sequence"/>
</dbReference>
<evidence type="ECO:0000313" key="3">
    <source>
        <dbReference type="Proteomes" id="UP000286270"/>
    </source>
</evidence>
<dbReference type="RefSeq" id="WP_122143683.1">
    <property type="nucleotide sequence ID" value="NZ_JAGJHF010000001.1"/>
</dbReference>
<comment type="caution">
    <text evidence="2">The sequence shown here is derived from an EMBL/GenBank/DDBJ whole genome shotgun (WGS) entry which is preliminary data.</text>
</comment>
<dbReference type="PANTHER" id="PTHR33795:SF1">
    <property type="entry name" value="INSERTION ELEMENT IS150 PROTEIN INSJ"/>
    <property type="match status" value="1"/>
</dbReference>
<dbReference type="SUPFAM" id="SSF46689">
    <property type="entry name" value="Homeodomain-like"/>
    <property type="match status" value="1"/>
</dbReference>
<dbReference type="Gene3D" id="1.10.10.60">
    <property type="entry name" value="Homeodomain-like"/>
    <property type="match status" value="1"/>
</dbReference>
<dbReference type="InterPro" id="IPR009057">
    <property type="entry name" value="Homeodomain-like_sf"/>
</dbReference>
<evidence type="ECO:0000313" key="2">
    <source>
        <dbReference type="EMBL" id="RGV47298.1"/>
    </source>
</evidence>
<evidence type="ECO:0000256" key="1">
    <source>
        <dbReference type="SAM" id="MobiDB-lite"/>
    </source>
</evidence>
<sequence>MKTNFLNGSDFMSVTEMTALRSLNLKPTPDFRGKVVRLILEKGVPLSHVLIDYRISRTALDSWVRLTRNKGYTALCQYQRRGQPPKDMGKPKKKEPQTELEKLQAENIRLRAENALLKKAKALVEEKKAQTHLNGQKSSTD</sequence>
<dbReference type="PANTHER" id="PTHR33795">
    <property type="entry name" value="INSERTION ELEMENT IS150 PROTEIN INSJ"/>
    <property type="match status" value="1"/>
</dbReference>
<organism evidence="2 3">
    <name type="scientific">Bacteroides fragilis</name>
    <dbReference type="NCBI Taxonomy" id="817"/>
    <lineage>
        <taxon>Bacteria</taxon>
        <taxon>Pseudomonadati</taxon>
        <taxon>Bacteroidota</taxon>
        <taxon>Bacteroidia</taxon>
        <taxon>Bacteroidales</taxon>
        <taxon>Bacteroidaceae</taxon>
        <taxon>Bacteroides</taxon>
    </lineage>
</organism>
<dbReference type="EMBL" id="QRZH01000036">
    <property type="protein sequence ID" value="RGV47298.1"/>
    <property type="molecule type" value="Genomic_DNA"/>
</dbReference>
<name>A0A412XQA7_BACFG</name>
<dbReference type="InterPro" id="IPR052057">
    <property type="entry name" value="IS150/IS1296_orfA-like"/>
</dbReference>
<dbReference type="AlphaFoldDB" id="A0A412XQA7"/>
<evidence type="ECO:0008006" key="4">
    <source>
        <dbReference type="Google" id="ProtNLM"/>
    </source>
</evidence>
<proteinExistence type="predicted"/>